<dbReference type="AlphaFoldDB" id="A0A392T7F8"/>
<evidence type="ECO:0000256" key="1">
    <source>
        <dbReference type="PROSITE-ProRule" id="PRU00047"/>
    </source>
</evidence>
<evidence type="ECO:0000259" key="2">
    <source>
        <dbReference type="PROSITE" id="PS50158"/>
    </source>
</evidence>
<dbReference type="Pfam" id="PF00098">
    <property type="entry name" value="zf-CCHC"/>
    <property type="match status" value="1"/>
</dbReference>
<dbReference type="Proteomes" id="UP000265520">
    <property type="component" value="Unassembled WGS sequence"/>
</dbReference>
<protein>
    <submittedName>
        <fullName evidence="3">Cellular nucleic acid-binding protein</fullName>
    </submittedName>
</protein>
<feature type="domain" description="CCHC-type" evidence="2">
    <location>
        <begin position="31"/>
        <end position="46"/>
    </location>
</feature>
<evidence type="ECO:0000313" key="3">
    <source>
        <dbReference type="EMBL" id="MCI56235.1"/>
    </source>
</evidence>
<dbReference type="SUPFAM" id="SSF57756">
    <property type="entry name" value="Retrovirus zinc finger-like domains"/>
    <property type="match status" value="1"/>
</dbReference>
<accession>A0A392T7F8</accession>
<dbReference type="Gene3D" id="4.10.60.10">
    <property type="entry name" value="Zinc finger, CCHC-type"/>
    <property type="match status" value="1"/>
</dbReference>
<sequence>MSYDCPKKVDRCLNCGKLGHKSEVCRSRVVCFNCDEEGHKSPTCKKPKKVMGKVFTLSGEDADQGDNLIR</sequence>
<dbReference type="SMART" id="SM00343">
    <property type="entry name" value="ZnF_C2HC"/>
    <property type="match status" value="2"/>
</dbReference>
<comment type="caution">
    <text evidence="3">The sequence shown here is derived from an EMBL/GenBank/DDBJ whole genome shotgun (WGS) entry which is preliminary data.</text>
</comment>
<dbReference type="EMBL" id="LXQA010509069">
    <property type="protein sequence ID" value="MCI56235.1"/>
    <property type="molecule type" value="Genomic_DNA"/>
</dbReference>
<dbReference type="GO" id="GO:0008270">
    <property type="term" value="F:zinc ion binding"/>
    <property type="evidence" value="ECO:0007669"/>
    <property type="project" value="UniProtKB-KW"/>
</dbReference>
<feature type="domain" description="CCHC-type" evidence="2">
    <location>
        <begin position="11"/>
        <end position="27"/>
    </location>
</feature>
<reference evidence="3 4" key="1">
    <citation type="journal article" date="2018" name="Front. Plant Sci.">
        <title>Red Clover (Trifolium pratense) and Zigzag Clover (T. medium) - A Picture of Genomic Similarities and Differences.</title>
        <authorList>
            <person name="Dluhosova J."/>
            <person name="Istvanek J."/>
            <person name="Nedelnik J."/>
            <person name="Repkova J."/>
        </authorList>
    </citation>
    <scope>NUCLEOTIDE SEQUENCE [LARGE SCALE GENOMIC DNA]</scope>
    <source>
        <strain evidence="4">cv. 10/8</strain>
        <tissue evidence="3">Leaf</tissue>
    </source>
</reference>
<dbReference type="GO" id="GO:0003676">
    <property type="term" value="F:nucleic acid binding"/>
    <property type="evidence" value="ECO:0007669"/>
    <property type="project" value="InterPro"/>
</dbReference>
<feature type="non-terminal residue" evidence="3">
    <location>
        <position position="70"/>
    </location>
</feature>
<dbReference type="PROSITE" id="PS50158">
    <property type="entry name" value="ZF_CCHC"/>
    <property type="match status" value="2"/>
</dbReference>
<keyword evidence="1" id="KW-0479">Metal-binding</keyword>
<proteinExistence type="predicted"/>
<name>A0A392T7F8_9FABA</name>
<keyword evidence="1" id="KW-0862">Zinc</keyword>
<evidence type="ECO:0000313" key="4">
    <source>
        <dbReference type="Proteomes" id="UP000265520"/>
    </source>
</evidence>
<keyword evidence="1" id="KW-0863">Zinc-finger</keyword>
<dbReference type="InterPro" id="IPR036875">
    <property type="entry name" value="Znf_CCHC_sf"/>
</dbReference>
<organism evidence="3 4">
    <name type="scientific">Trifolium medium</name>
    <dbReference type="NCBI Taxonomy" id="97028"/>
    <lineage>
        <taxon>Eukaryota</taxon>
        <taxon>Viridiplantae</taxon>
        <taxon>Streptophyta</taxon>
        <taxon>Embryophyta</taxon>
        <taxon>Tracheophyta</taxon>
        <taxon>Spermatophyta</taxon>
        <taxon>Magnoliopsida</taxon>
        <taxon>eudicotyledons</taxon>
        <taxon>Gunneridae</taxon>
        <taxon>Pentapetalae</taxon>
        <taxon>rosids</taxon>
        <taxon>fabids</taxon>
        <taxon>Fabales</taxon>
        <taxon>Fabaceae</taxon>
        <taxon>Papilionoideae</taxon>
        <taxon>50 kb inversion clade</taxon>
        <taxon>NPAAA clade</taxon>
        <taxon>Hologalegina</taxon>
        <taxon>IRL clade</taxon>
        <taxon>Trifolieae</taxon>
        <taxon>Trifolium</taxon>
    </lineage>
</organism>
<dbReference type="InterPro" id="IPR001878">
    <property type="entry name" value="Znf_CCHC"/>
</dbReference>
<keyword evidence="4" id="KW-1185">Reference proteome</keyword>